<keyword evidence="1" id="KW-0472">Membrane</keyword>
<organism evidence="2 3">
    <name type="scientific">Actinomyces ruminicola</name>
    <dbReference type="NCBI Taxonomy" id="332524"/>
    <lineage>
        <taxon>Bacteria</taxon>
        <taxon>Bacillati</taxon>
        <taxon>Actinomycetota</taxon>
        <taxon>Actinomycetes</taxon>
        <taxon>Actinomycetales</taxon>
        <taxon>Actinomycetaceae</taxon>
        <taxon>Actinomyces</taxon>
    </lineage>
</organism>
<keyword evidence="1" id="KW-0812">Transmembrane</keyword>
<dbReference type="Proteomes" id="UP000199671">
    <property type="component" value="Unassembled WGS sequence"/>
</dbReference>
<sequence length="64" mass="6735">MSGDSRGCLSGSLLRGGVGLIAIAIGLKWIVELLRSAWMWLAGAAVVVGAIVVVVVVVWWRGRC</sequence>
<keyword evidence="1" id="KW-1133">Transmembrane helix</keyword>
<evidence type="ECO:0000313" key="3">
    <source>
        <dbReference type="Proteomes" id="UP000199671"/>
    </source>
</evidence>
<protein>
    <submittedName>
        <fullName evidence="2">Uncharacterized protein</fullName>
    </submittedName>
</protein>
<name>A0A1G9VX10_9ACTO</name>
<dbReference type="RefSeq" id="WP_143008902.1">
    <property type="nucleotide sequence ID" value="NZ_FNHU01000006.1"/>
</dbReference>
<reference evidence="2 3" key="1">
    <citation type="submission" date="2016-10" db="EMBL/GenBank/DDBJ databases">
        <authorList>
            <person name="de Groot N.N."/>
        </authorList>
    </citation>
    <scope>NUCLEOTIDE SEQUENCE [LARGE SCALE GENOMIC DNA]</scope>
    <source>
        <strain evidence="2 3">KPR-7B</strain>
    </source>
</reference>
<gene>
    <name evidence="2" type="ORF">SAMN04487766_106179</name>
</gene>
<dbReference type="AlphaFoldDB" id="A0A1G9VX10"/>
<proteinExistence type="predicted"/>
<dbReference type="EMBL" id="FNHU01000006">
    <property type="protein sequence ID" value="SDM76774.1"/>
    <property type="molecule type" value="Genomic_DNA"/>
</dbReference>
<feature type="transmembrane region" description="Helical" evidence="1">
    <location>
        <begin position="37"/>
        <end position="60"/>
    </location>
</feature>
<evidence type="ECO:0000256" key="1">
    <source>
        <dbReference type="SAM" id="Phobius"/>
    </source>
</evidence>
<accession>A0A1G9VX10</accession>
<evidence type="ECO:0000313" key="2">
    <source>
        <dbReference type="EMBL" id="SDM76774.1"/>
    </source>
</evidence>
<feature type="transmembrane region" description="Helical" evidence="1">
    <location>
        <begin position="12"/>
        <end position="31"/>
    </location>
</feature>